<evidence type="ECO:0008006" key="3">
    <source>
        <dbReference type="Google" id="ProtNLM"/>
    </source>
</evidence>
<dbReference type="Pfam" id="PF01436">
    <property type="entry name" value="NHL"/>
    <property type="match status" value="2"/>
</dbReference>
<evidence type="ECO:0000256" key="1">
    <source>
        <dbReference type="ARBA" id="ARBA00022737"/>
    </source>
</evidence>
<dbReference type="InterPro" id="IPR001258">
    <property type="entry name" value="NHL_repeat"/>
</dbReference>
<gene>
    <name evidence="2" type="ORF">MNBD_NITROSPINAE01-1159</name>
</gene>
<organism evidence="2">
    <name type="scientific">hydrothermal vent metagenome</name>
    <dbReference type="NCBI Taxonomy" id="652676"/>
    <lineage>
        <taxon>unclassified sequences</taxon>
        <taxon>metagenomes</taxon>
        <taxon>ecological metagenomes</taxon>
    </lineage>
</organism>
<accession>A0A3B1CF41</accession>
<dbReference type="PANTHER" id="PTHR24104">
    <property type="entry name" value="E3 UBIQUITIN-PROTEIN LIGASE NHLRC1-RELATED"/>
    <property type="match status" value="1"/>
</dbReference>
<dbReference type="PANTHER" id="PTHR24104:SF25">
    <property type="entry name" value="PROTEIN LIN-41"/>
    <property type="match status" value="1"/>
</dbReference>
<dbReference type="EMBL" id="UOGC01000150">
    <property type="protein sequence ID" value="VAX23353.1"/>
    <property type="molecule type" value="Genomic_DNA"/>
</dbReference>
<dbReference type="Gene3D" id="2.120.10.30">
    <property type="entry name" value="TolB, C-terminal domain"/>
    <property type="match status" value="2"/>
</dbReference>
<proteinExistence type="predicted"/>
<keyword evidence="1" id="KW-0677">Repeat</keyword>
<dbReference type="AlphaFoldDB" id="A0A3B1CF41"/>
<evidence type="ECO:0000313" key="2">
    <source>
        <dbReference type="EMBL" id="VAX23353.1"/>
    </source>
</evidence>
<reference evidence="2" key="1">
    <citation type="submission" date="2018-06" db="EMBL/GenBank/DDBJ databases">
        <authorList>
            <person name="Zhirakovskaya E."/>
        </authorList>
    </citation>
    <scope>NUCLEOTIDE SEQUENCE</scope>
</reference>
<dbReference type="InterPro" id="IPR050952">
    <property type="entry name" value="TRIM-NHL_E3_ligases"/>
</dbReference>
<dbReference type="GO" id="GO:0008270">
    <property type="term" value="F:zinc ion binding"/>
    <property type="evidence" value="ECO:0007669"/>
    <property type="project" value="UniProtKB-KW"/>
</dbReference>
<dbReference type="InterPro" id="IPR011042">
    <property type="entry name" value="6-blade_b-propeller_TolB-like"/>
</dbReference>
<dbReference type="SUPFAM" id="SSF101898">
    <property type="entry name" value="NHL repeat"/>
    <property type="match status" value="1"/>
</dbReference>
<protein>
    <recommendedName>
        <fullName evidence="3">NHL repeat domain protein</fullName>
    </recommendedName>
</protein>
<name>A0A3B1CF41_9ZZZZ</name>
<dbReference type="PROSITE" id="PS51125">
    <property type="entry name" value="NHL"/>
    <property type="match status" value="3"/>
</dbReference>
<sequence length="391" mass="43581">MSIVLNSCRPLRVLALALLTATMMISCTTQVEVVEFVAPVWPHPPDRPRFQYELTLRSEKSIYRKILKDQFRKALTKNDGSPRVTLIKPFDVAAGKGRIIVSDTVIRRVYIFDVPRREVLVFGAKGSGKLGKPLGVALDGTPHYYVVDASIQRVLVYDDTGHFLKFIGTNEDFDRPTDVAVTEDGQRIYVVDAGGIDSRNHRVIAFNAAGEKLFTIGKRGKEFGQFNLPTHATVGPDGSLYVLDTGNFRVQVFDDTGKFLRSWGGVGKAFGQLARPRGIAVDLDGNVYVSDTKFGNFQIFNPKGQLLLAVGSFSPNLDKPGGFSLIAGIAVDETYRVYAVDQKFRKVEVFRRISEKDGDIMVQEFKEKARENLIKARQPKPRVDQKPQILP</sequence>